<evidence type="ECO:0000256" key="9">
    <source>
        <dbReference type="RuleBase" id="RU363066"/>
    </source>
</evidence>
<dbReference type="Pfam" id="PF13671">
    <property type="entry name" value="AAA_33"/>
    <property type="match status" value="1"/>
</dbReference>
<comment type="catalytic activity">
    <reaction evidence="8 9">
        <text>D-gluconate + ATP = 6-phospho-D-gluconate + ADP + H(+)</text>
        <dbReference type="Rhea" id="RHEA:19433"/>
        <dbReference type="ChEBI" id="CHEBI:15378"/>
        <dbReference type="ChEBI" id="CHEBI:18391"/>
        <dbReference type="ChEBI" id="CHEBI:30616"/>
        <dbReference type="ChEBI" id="CHEBI:58759"/>
        <dbReference type="ChEBI" id="CHEBI:456216"/>
        <dbReference type="EC" id="2.7.1.12"/>
    </reaction>
</comment>
<comment type="similarity">
    <text evidence="2 9">Belongs to the gluconokinase GntK/GntV family.</text>
</comment>
<evidence type="ECO:0000256" key="1">
    <source>
        <dbReference type="ARBA" id="ARBA00004761"/>
    </source>
</evidence>
<reference evidence="10 11" key="1">
    <citation type="submission" date="2020-06" db="EMBL/GenBank/DDBJ databases">
        <title>Rhizobium sp.nov. isolated from the tomato plant.</title>
        <authorList>
            <person name="Thin K.K."/>
            <person name="Zhang X."/>
            <person name="He S."/>
        </authorList>
    </citation>
    <scope>NUCLEOTIDE SEQUENCE [LARGE SCALE GENOMIC DNA]</scope>
    <source>
        <strain evidence="10 11">DBTS2</strain>
    </source>
</reference>
<organism evidence="10 11">
    <name type="scientific">Mycoplana rhizolycopersici</name>
    <dbReference type="NCBI Taxonomy" id="2746702"/>
    <lineage>
        <taxon>Bacteria</taxon>
        <taxon>Pseudomonadati</taxon>
        <taxon>Pseudomonadota</taxon>
        <taxon>Alphaproteobacteria</taxon>
        <taxon>Hyphomicrobiales</taxon>
        <taxon>Rhizobiaceae</taxon>
        <taxon>Mycoplana</taxon>
    </lineage>
</organism>
<gene>
    <name evidence="10" type="ORF">HV823_20490</name>
</gene>
<dbReference type="EC" id="2.7.1.12" evidence="3 9"/>
<keyword evidence="6 9" id="KW-0418">Kinase</keyword>
<sequence>MLRSACSAFIEMAAQIEAAHDDFLVVMGTAGTGKSEIGRRLAASLQCDFVEADEFHTAENVEQMRKGIALTDAQRQPWLHAVCDKALSLPARPAVISCSALKRSYRELMRARLGTVRFLFLDGPAELIAARLQSRRGHFASVTLLEGQLRTLERPGVEEDAIVLDIALSPEDLTKAALAALHVTPALS</sequence>
<dbReference type="InterPro" id="IPR006001">
    <property type="entry name" value="Therm_gnt_kin"/>
</dbReference>
<dbReference type="NCBIfam" id="TIGR01313">
    <property type="entry name" value="therm_gnt_kin"/>
    <property type="match status" value="1"/>
</dbReference>
<dbReference type="SUPFAM" id="SSF52540">
    <property type="entry name" value="P-loop containing nucleoside triphosphate hydrolases"/>
    <property type="match status" value="1"/>
</dbReference>
<protein>
    <recommendedName>
        <fullName evidence="3 9">Gluconokinase</fullName>
        <ecNumber evidence="3 9">2.7.1.12</ecNumber>
    </recommendedName>
</protein>
<evidence type="ECO:0000313" key="10">
    <source>
        <dbReference type="EMBL" id="NVP57636.1"/>
    </source>
</evidence>
<evidence type="ECO:0000256" key="4">
    <source>
        <dbReference type="ARBA" id="ARBA00022679"/>
    </source>
</evidence>
<dbReference type="Gene3D" id="3.40.50.300">
    <property type="entry name" value="P-loop containing nucleotide triphosphate hydrolases"/>
    <property type="match status" value="1"/>
</dbReference>
<keyword evidence="5 9" id="KW-0547">Nucleotide-binding</keyword>
<evidence type="ECO:0000256" key="2">
    <source>
        <dbReference type="ARBA" id="ARBA00008420"/>
    </source>
</evidence>
<dbReference type="PANTHER" id="PTHR43442">
    <property type="entry name" value="GLUCONOKINASE-RELATED"/>
    <property type="match status" value="1"/>
</dbReference>
<evidence type="ECO:0000256" key="7">
    <source>
        <dbReference type="ARBA" id="ARBA00022840"/>
    </source>
</evidence>
<comment type="pathway">
    <text evidence="1">Carbohydrate acid metabolism.</text>
</comment>
<proteinExistence type="inferred from homology"/>
<keyword evidence="7 9" id="KW-0067">ATP-binding</keyword>
<accession>A0ABX2QIL9</accession>
<comment type="caution">
    <text evidence="10">The sequence shown here is derived from an EMBL/GenBank/DDBJ whole genome shotgun (WGS) entry which is preliminary data.</text>
</comment>
<dbReference type="EMBL" id="JABXYK010000015">
    <property type="protein sequence ID" value="NVP57636.1"/>
    <property type="molecule type" value="Genomic_DNA"/>
</dbReference>
<dbReference type="CDD" id="cd02021">
    <property type="entry name" value="GntK"/>
    <property type="match status" value="1"/>
</dbReference>
<dbReference type="Proteomes" id="UP000659172">
    <property type="component" value="Unassembled WGS sequence"/>
</dbReference>
<evidence type="ECO:0000256" key="8">
    <source>
        <dbReference type="ARBA" id="ARBA00048090"/>
    </source>
</evidence>
<dbReference type="InterPro" id="IPR027417">
    <property type="entry name" value="P-loop_NTPase"/>
</dbReference>
<evidence type="ECO:0000256" key="3">
    <source>
        <dbReference type="ARBA" id="ARBA00012054"/>
    </source>
</evidence>
<keyword evidence="11" id="KW-1185">Reference proteome</keyword>
<dbReference type="PANTHER" id="PTHR43442:SF3">
    <property type="entry name" value="GLUCONOKINASE-RELATED"/>
    <property type="match status" value="1"/>
</dbReference>
<evidence type="ECO:0000256" key="5">
    <source>
        <dbReference type="ARBA" id="ARBA00022741"/>
    </source>
</evidence>
<dbReference type="RefSeq" id="WP_176951600.1">
    <property type="nucleotide sequence ID" value="NZ_JABXYK010000015.1"/>
</dbReference>
<evidence type="ECO:0000256" key="6">
    <source>
        <dbReference type="ARBA" id="ARBA00022777"/>
    </source>
</evidence>
<keyword evidence="4 9" id="KW-0808">Transferase</keyword>
<name>A0ABX2QIL9_9HYPH</name>
<evidence type="ECO:0000313" key="11">
    <source>
        <dbReference type="Proteomes" id="UP000659172"/>
    </source>
</evidence>